<name>A0A0F9P2F8_9ZZZZ</name>
<reference evidence="1" key="1">
    <citation type="journal article" date="2015" name="Nature">
        <title>Complex archaea that bridge the gap between prokaryotes and eukaryotes.</title>
        <authorList>
            <person name="Spang A."/>
            <person name="Saw J.H."/>
            <person name="Jorgensen S.L."/>
            <person name="Zaremba-Niedzwiedzka K."/>
            <person name="Martijn J."/>
            <person name="Lind A.E."/>
            <person name="van Eijk R."/>
            <person name="Schleper C."/>
            <person name="Guy L."/>
            <person name="Ettema T.J."/>
        </authorList>
    </citation>
    <scope>NUCLEOTIDE SEQUENCE</scope>
</reference>
<accession>A0A0F9P2F8</accession>
<comment type="caution">
    <text evidence="1">The sequence shown here is derived from an EMBL/GenBank/DDBJ whole genome shotgun (WGS) entry which is preliminary data.</text>
</comment>
<dbReference type="AlphaFoldDB" id="A0A0F9P2F8"/>
<sequence>MSFRDKFKTNEEYNKYFRNYREKNREKIRIYNREYNKQWREKNGYHNEHKWTDKNPEKIKAQRLAQYALRNGYIERKSCKECGNKKSEMHHSDYTKPLNVIFLCRIHHTEEHRKLSPHKSNILR</sequence>
<dbReference type="EMBL" id="LAZR01002898">
    <property type="protein sequence ID" value="KKN24249.1"/>
    <property type="molecule type" value="Genomic_DNA"/>
</dbReference>
<protein>
    <submittedName>
        <fullName evidence="1">Uncharacterized protein</fullName>
    </submittedName>
</protein>
<proteinExistence type="predicted"/>
<organism evidence="1">
    <name type="scientific">marine sediment metagenome</name>
    <dbReference type="NCBI Taxonomy" id="412755"/>
    <lineage>
        <taxon>unclassified sequences</taxon>
        <taxon>metagenomes</taxon>
        <taxon>ecological metagenomes</taxon>
    </lineage>
</organism>
<evidence type="ECO:0000313" key="1">
    <source>
        <dbReference type="EMBL" id="KKN24249.1"/>
    </source>
</evidence>
<gene>
    <name evidence="1" type="ORF">LCGC14_0896940</name>
</gene>